<reference evidence="1 2" key="2">
    <citation type="submission" date="2016-08" db="EMBL/GenBank/DDBJ databases">
        <title>Pervasive Adenine N6-methylation of Active Genes in Fungi.</title>
        <authorList>
            <consortium name="DOE Joint Genome Institute"/>
            <person name="Mondo S.J."/>
            <person name="Dannebaum R.O."/>
            <person name="Kuo R.C."/>
            <person name="Labutti K."/>
            <person name="Haridas S."/>
            <person name="Kuo A."/>
            <person name="Salamov A."/>
            <person name="Ahrendt S.R."/>
            <person name="Lipzen A."/>
            <person name="Sullivan W."/>
            <person name="Andreopoulos W.B."/>
            <person name="Clum A."/>
            <person name="Lindquist E."/>
            <person name="Daum C."/>
            <person name="Ramamoorthy G.K."/>
            <person name="Gryganskyi A."/>
            <person name="Culley D."/>
            <person name="Magnuson J.K."/>
            <person name="James T.Y."/>
            <person name="O'Malley M.A."/>
            <person name="Stajich J.E."/>
            <person name="Spatafora J.W."/>
            <person name="Visel A."/>
            <person name="Grigoriev I.V."/>
        </authorList>
    </citation>
    <scope>NUCLEOTIDE SEQUENCE [LARGE SCALE GENOMIC DNA]</scope>
    <source>
        <strain evidence="2">finn</strain>
    </source>
</reference>
<evidence type="ECO:0000313" key="2">
    <source>
        <dbReference type="Proteomes" id="UP000193719"/>
    </source>
</evidence>
<keyword evidence="2" id="KW-1185">Reference proteome</keyword>
<sequence length="366" mass="43257">MTIQEIHNNLLENIKLCKNLIDILLQIYCECEYRNLNLNIIILLNTCKTLFEEAISSPNLYFNSSEKLKRIQINCNKLNNISNSLVYFNSNTNHFTIYSELIKSLDIVIVYANYLFEWIKMIEKILCNTINNRVQYSNINNRVHYLSAIFYQKRFANRNETKNNLIKIWNEYNRKRIRENENIGYRRLVFNDEDKEENFVRCSFLCGISFQNPKTYLVKVGCLSLSDNTFEKIKTIFERINNASNSEAICDMGLELTEVEIKDFKIEVSLETNNKKHNIYSLVIIDQSVILSSIFFTPFSKKQLMQRREKNSDCYLIKQLSDTNKDPYDLPYYMNGMFTNGSLNDTFTFPLIMYDNSNLLNKKKNS</sequence>
<proteinExistence type="predicted"/>
<reference evidence="1 2" key="1">
    <citation type="submission" date="2016-08" db="EMBL/GenBank/DDBJ databases">
        <title>Genomes of anaerobic fungi encode conserved fungal cellulosomes for biomass hydrolysis.</title>
        <authorList>
            <consortium name="DOE Joint Genome Institute"/>
            <person name="Haitjema C.H."/>
            <person name="Gilmore S.P."/>
            <person name="Henske J.K."/>
            <person name="Solomon K.V."/>
            <person name="De Groot R."/>
            <person name="Kuo A."/>
            <person name="Mondo S.J."/>
            <person name="Salamov A.A."/>
            <person name="Labutti K."/>
            <person name="Zhao Z."/>
            <person name="Chiniquy J."/>
            <person name="Barry K."/>
            <person name="Brewer H.M."/>
            <person name="Purvine S.O."/>
            <person name="Wright A.T."/>
            <person name="Boxma B."/>
            <person name="Van Alen T."/>
            <person name="Hackstein J.H."/>
            <person name="Baker S.E."/>
            <person name="Grigoriev I.V."/>
            <person name="O'Malley M.A."/>
        </authorList>
    </citation>
    <scope>NUCLEOTIDE SEQUENCE [LARGE SCALE GENOMIC DNA]</scope>
    <source>
        <strain evidence="2">finn</strain>
    </source>
</reference>
<name>A0A1Y1VB42_9FUNG</name>
<evidence type="ECO:0000313" key="1">
    <source>
        <dbReference type="EMBL" id="ORX51101.1"/>
    </source>
</evidence>
<dbReference type="AlphaFoldDB" id="A0A1Y1VB42"/>
<organism evidence="1 2">
    <name type="scientific">Piromyces finnis</name>
    <dbReference type="NCBI Taxonomy" id="1754191"/>
    <lineage>
        <taxon>Eukaryota</taxon>
        <taxon>Fungi</taxon>
        <taxon>Fungi incertae sedis</taxon>
        <taxon>Chytridiomycota</taxon>
        <taxon>Chytridiomycota incertae sedis</taxon>
        <taxon>Neocallimastigomycetes</taxon>
        <taxon>Neocallimastigales</taxon>
        <taxon>Neocallimastigaceae</taxon>
        <taxon>Piromyces</taxon>
    </lineage>
</organism>
<dbReference type="EMBL" id="MCFH01000019">
    <property type="protein sequence ID" value="ORX51101.1"/>
    <property type="molecule type" value="Genomic_DNA"/>
</dbReference>
<accession>A0A1Y1VB42</accession>
<dbReference type="Proteomes" id="UP000193719">
    <property type="component" value="Unassembled WGS sequence"/>
</dbReference>
<comment type="caution">
    <text evidence="1">The sequence shown here is derived from an EMBL/GenBank/DDBJ whole genome shotgun (WGS) entry which is preliminary data.</text>
</comment>
<protein>
    <submittedName>
        <fullName evidence="1">Uncharacterized protein</fullName>
    </submittedName>
</protein>
<gene>
    <name evidence="1" type="ORF">BCR36DRAFT_412082</name>
</gene>